<dbReference type="Pfam" id="PF00550">
    <property type="entry name" value="PP-binding"/>
    <property type="match status" value="1"/>
</dbReference>
<dbReference type="PANTHER" id="PTHR45527:SF1">
    <property type="entry name" value="FATTY ACID SYNTHASE"/>
    <property type="match status" value="1"/>
</dbReference>
<dbReference type="InterPro" id="IPR025110">
    <property type="entry name" value="AMP-bd_C"/>
</dbReference>
<accession>A0ABW4ZV39</accession>
<keyword evidence="5" id="KW-0045">Antibiotic biosynthesis</keyword>
<dbReference type="PROSITE" id="PS00012">
    <property type="entry name" value="PHOSPHOPANTETHEINE"/>
    <property type="match status" value="1"/>
</dbReference>
<keyword evidence="4" id="KW-0597">Phosphoprotein</keyword>
<evidence type="ECO:0000313" key="8">
    <source>
        <dbReference type="Proteomes" id="UP001597343"/>
    </source>
</evidence>
<dbReference type="SUPFAM" id="SSF52777">
    <property type="entry name" value="CoA-dependent acyltransferases"/>
    <property type="match status" value="2"/>
</dbReference>
<dbReference type="InterPro" id="IPR036736">
    <property type="entry name" value="ACP-like_sf"/>
</dbReference>
<proteinExistence type="inferred from homology"/>
<dbReference type="Gene3D" id="3.30.559.10">
    <property type="entry name" value="Chloramphenicol acetyltransferase-like domain"/>
    <property type="match status" value="1"/>
</dbReference>
<dbReference type="PANTHER" id="PTHR45527">
    <property type="entry name" value="NONRIBOSOMAL PEPTIDE SYNTHETASE"/>
    <property type="match status" value="1"/>
</dbReference>
<evidence type="ECO:0000259" key="6">
    <source>
        <dbReference type="PROSITE" id="PS50075"/>
    </source>
</evidence>
<dbReference type="PROSITE" id="PS50075">
    <property type="entry name" value="CARRIER"/>
    <property type="match status" value="1"/>
</dbReference>
<dbReference type="Pfam" id="PF00501">
    <property type="entry name" value="AMP-binding"/>
    <property type="match status" value="1"/>
</dbReference>
<dbReference type="Gene3D" id="3.40.50.1820">
    <property type="entry name" value="alpha/beta hydrolase"/>
    <property type="match status" value="1"/>
</dbReference>
<dbReference type="SUPFAM" id="SSF47336">
    <property type="entry name" value="ACP-like"/>
    <property type="match status" value="1"/>
</dbReference>
<dbReference type="PRINTS" id="PR00154">
    <property type="entry name" value="AMPBINDING"/>
</dbReference>
<dbReference type="EMBL" id="JBHUIO010000002">
    <property type="protein sequence ID" value="MFD2169306.1"/>
    <property type="molecule type" value="Genomic_DNA"/>
</dbReference>
<dbReference type="CDD" id="cd05930">
    <property type="entry name" value="A_NRPS"/>
    <property type="match status" value="1"/>
</dbReference>
<keyword evidence="8" id="KW-1185">Reference proteome</keyword>
<dbReference type="PROSITE" id="PS00455">
    <property type="entry name" value="AMP_BINDING"/>
    <property type="match status" value="1"/>
</dbReference>
<dbReference type="InterPro" id="IPR006162">
    <property type="entry name" value="Ppantetheine_attach_site"/>
</dbReference>
<protein>
    <submittedName>
        <fullName evidence="7">Amino acid adenylation domain-containing protein</fullName>
    </submittedName>
</protein>
<dbReference type="Gene3D" id="2.30.38.10">
    <property type="entry name" value="Luciferase, Domain 3"/>
    <property type="match status" value="1"/>
</dbReference>
<evidence type="ECO:0000313" key="7">
    <source>
        <dbReference type="EMBL" id="MFD2169306.1"/>
    </source>
</evidence>
<comment type="similarity">
    <text evidence="2">Belongs to the ATP-dependent AMP-binding enzyme family.</text>
</comment>
<dbReference type="Gene3D" id="3.40.50.980">
    <property type="match status" value="2"/>
</dbReference>
<name>A0ABW4ZV39_9BACL</name>
<dbReference type="InterPro" id="IPR010071">
    <property type="entry name" value="AA_adenyl_dom"/>
</dbReference>
<dbReference type="InterPro" id="IPR020845">
    <property type="entry name" value="AMP-binding_CS"/>
</dbReference>
<evidence type="ECO:0000256" key="4">
    <source>
        <dbReference type="ARBA" id="ARBA00022553"/>
    </source>
</evidence>
<dbReference type="Proteomes" id="UP001597343">
    <property type="component" value="Unassembled WGS sequence"/>
</dbReference>
<dbReference type="InterPro" id="IPR000873">
    <property type="entry name" value="AMP-dep_synth/lig_dom"/>
</dbReference>
<sequence>MKSLSDRLAALSPEQRALLEKKLQEKNIDSTKLAKVEPVIVPREEEGPAQLSVDQERIWVFQQMEPDDPAYNMYSLVKIKGELDLPRLERSVNEIVRRHESLRTSFEQFAGEPRAVISAEATVPLQLNDRRGRSEEETLQEVLASVKVPFDLRQGPLLRVACWQTGDQEHLFLLIVHHIASDHVSLGIFFNELLMHYQGVALPPLTLQYSDFAEWQRERLQGAVLENLVSYWQNRLAGSEFVLNLPTDEPRPAVQTYRGGRITRQVSAKLMAEVKALGGKSGLSPFMVTLAAYQALLHRYTGQEDVLVGTPVTLRKQEQTQMVFGYFLNTLVIRTQVAGEMSGTELLERTKEASSGAFSHGEMPFGLLLEEIKPKRDLSRSPIFQAMFTYVEGAGGLQEAEGLILEPVEFDGQTAKCDLSITLSESEAGSELLFEYATDLFHGETIERMAEHYLLLLAGLVANPERKVADLPLLTEGERQQVLAGWKATSAVLPAEQNLCVQELFARQVARTPDRVAVVFQEQELTYRELNRRANRVAHLLRAEHGIGPSQRVGIFVERSLEMIVGLIGILKSGAAYVPLDPAYPDERVFSVLHDAQVAAVVTLKKLQMRLPALDDLAVIALDANDLLAAGDDESDLQVEASLSDLAYLIYTSGSTGKPKGVMVEHGNLANFFCGIDERIGHQPEDVLLTSNSYAFDISVLELFWTLTRGIKTVIVESPADLLQQAKKHGATLLQGTPSLMKMALEQEAAAGALQSLRLLMLGGEALSRSLVERLQEKLSCRLFNMYGPTETTVWSSIYEVVKGEKGAVPIGSPILNTEFYVLDAHGQPVPDGVFGELYIGGAGVARGYWQRPELTAERFLANRFRGEGSMYRTGDQVRRRRDGQIEYEGRLDQQVKVRGFRIELGEVEAVLTSHPQLKEATAAAVPDPQGDLRLVGYVVPRAGELPTSGDLRAFVGERLPNFMVPTAFVMLEQLPLTPNGKLDRKALPMPDGQMNEAEDFAPQNAVQEVLARFYCELLGLERVSLNANFFEIGGHSLRATQLATQINGVFAQEIPMYRLFDLATILQLEAELTRLASDAGDLEARAKQFLESGQVQLTEIKPLSRTTRKRKS</sequence>
<evidence type="ECO:0000256" key="1">
    <source>
        <dbReference type="ARBA" id="ARBA00001957"/>
    </source>
</evidence>
<dbReference type="InterPro" id="IPR020459">
    <property type="entry name" value="AMP-binding"/>
</dbReference>
<organism evidence="7 8">
    <name type="scientific">Tumebacillus lipolyticus</name>
    <dbReference type="NCBI Taxonomy" id="1280370"/>
    <lineage>
        <taxon>Bacteria</taxon>
        <taxon>Bacillati</taxon>
        <taxon>Bacillota</taxon>
        <taxon>Bacilli</taxon>
        <taxon>Bacillales</taxon>
        <taxon>Alicyclobacillaceae</taxon>
        <taxon>Tumebacillus</taxon>
    </lineage>
</organism>
<dbReference type="Pfam" id="PF13193">
    <property type="entry name" value="AMP-binding_C"/>
    <property type="match status" value="1"/>
</dbReference>
<evidence type="ECO:0000256" key="5">
    <source>
        <dbReference type="ARBA" id="ARBA00023194"/>
    </source>
</evidence>
<comment type="cofactor">
    <cofactor evidence="1">
        <name>pantetheine 4'-phosphate</name>
        <dbReference type="ChEBI" id="CHEBI:47942"/>
    </cofactor>
</comment>
<evidence type="ECO:0000256" key="3">
    <source>
        <dbReference type="ARBA" id="ARBA00022450"/>
    </source>
</evidence>
<dbReference type="InterPro" id="IPR023213">
    <property type="entry name" value="CAT-like_dom_sf"/>
</dbReference>
<reference evidence="8" key="1">
    <citation type="journal article" date="2019" name="Int. J. Syst. Evol. Microbiol.">
        <title>The Global Catalogue of Microorganisms (GCM) 10K type strain sequencing project: providing services to taxonomists for standard genome sequencing and annotation.</title>
        <authorList>
            <consortium name="The Broad Institute Genomics Platform"/>
            <consortium name="The Broad Institute Genome Sequencing Center for Infectious Disease"/>
            <person name="Wu L."/>
            <person name="Ma J."/>
        </authorList>
    </citation>
    <scope>NUCLEOTIDE SEQUENCE [LARGE SCALE GENOMIC DNA]</scope>
    <source>
        <strain evidence="8">CGMCC 1.13574</strain>
    </source>
</reference>
<dbReference type="CDD" id="cd19531">
    <property type="entry name" value="LCL_NRPS-like"/>
    <property type="match status" value="1"/>
</dbReference>
<dbReference type="InterPro" id="IPR045851">
    <property type="entry name" value="AMP-bd_C_sf"/>
</dbReference>
<dbReference type="Gene3D" id="3.30.300.30">
    <property type="match status" value="1"/>
</dbReference>
<dbReference type="Pfam" id="PF00668">
    <property type="entry name" value="Condensation"/>
    <property type="match status" value="1"/>
</dbReference>
<evidence type="ECO:0000256" key="2">
    <source>
        <dbReference type="ARBA" id="ARBA00006432"/>
    </source>
</evidence>
<dbReference type="InterPro" id="IPR001242">
    <property type="entry name" value="Condensation_dom"/>
</dbReference>
<dbReference type="NCBIfam" id="TIGR01733">
    <property type="entry name" value="AA-adenyl-dom"/>
    <property type="match status" value="1"/>
</dbReference>
<comment type="caution">
    <text evidence="7">The sequence shown here is derived from an EMBL/GenBank/DDBJ whole genome shotgun (WGS) entry which is preliminary data.</text>
</comment>
<gene>
    <name evidence="7" type="ORF">ACFSOY_04630</name>
</gene>
<keyword evidence="3" id="KW-0596">Phosphopantetheine</keyword>
<feature type="domain" description="Carrier" evidence="6">
    <location>
        <begin position="1002"/>
        <end position="1077"/>
    </location>
</feature>
<dbReference type="RefSeq" id="WP_386044351.1">
    <property type="nucleotide sequence ID" value="NZ_JBHUIO010000002.1"/>
</dbReference>
<dbReference type="InterPro" id="IPR029058">
    <property type="entry name" value="AB_hydrolase_fold"/>
</dbReference>
<dbReference type="Gene3D" id="3.30.559.30">
    <property type="entry name" value="Nonribosomal peptide synthetase, condensation domain"/>
    <property type="match status" value="1"/>
</dbReference>
<dbReference type="InterPro" id="IPR009081">
    <property type="entry name" value="PP-bd_ACP"/>
</dbReference>
<dbReference type="SUPFAM" id="SSF56801">
    <property type="entry name" value="Acetyl-CoA synthetase-like"/>
    <property type="match status" value="1"/>
</dbReference>